<evidence type="ECO:0000313" key="3">
    <source>
        <dbReference type="Proteomes" id="UP000027195"/>
    </source>
</evidence>
<proteinExistence type="predicted"/>
<name>A0A067MFB4_BOTB1</name>
<evidence type="ECO:0000256" key="1">
    <source>
        <dbReference type="SAM" id="MobiDB-lite"/>
    </source>
</evidence>
<feature type="region of interest" description="Disordered" evidence="1">
    <location>
        <begin position="49"/>
        <end position="73"/>
    </location>
</feature>
<dbReference type="InParanoid" id="A0A067MFB4"/>
<gene>
    <name evidence="2" type="ORF">BOTBODRAFT_640516</name>
</gene>
<organism evidence="2 3">
    <name type="scientific">Botryobasidium botryosum (strain FD-172 SS1)</name>
    <dbReference type="NCBI Taxonomy" id="930990"/>
    <lineage>
        <taxon>Eukaryota</taxon>
        <taxon>Fungi</taxon>
        <taxon>Dikarya</taxon>
        <taxon>Basidiomycota</taxon>
        <taxon>Agaricomycotina</taxon>
        <taxon>Agaricomycetes</taxon>
        <taxon>Cantharellales</taxon>
        <taxon>Botryobasidiaceae</taxon>
        <taxon>Botryobasidium</taxon>
    </lineage>
</organism>
<feature type="compositionally biased region" description="Basic and acidic residues" evidence="1">
    <location>
        <begin position="146"/>
        <end position="155"/>
    </location>
</feature>
<dbReference type="Proteomes" id="UP000027195">
    <property type="component" value="Unassembled WGS sequence"/>
</dbReference>
<accession>A0A067MFB4</accession>
<reference evidence="3" key="1">
    <citation type="journal article" date="2014" name="Proc. Natl. Acad. Sci. U.S.A.">
        <title>Extensive sampling of basidiomycete genomes demonstrates inadequacy of the white-rot/brown-rot paradigm for wood decay fungi.</title>
        <authorList>
            <person name="Riley R."/>
            <person name="Salamov A.A."/>
            <person name="Brown D.W."/>
            <person name="Nagy L.G."/>
            <person name="Floudas D."/>
            <person name="Held B.W."/>
            <person name="Levasseur A."/>
            <person name="Lombard V."/>
            <person name="Morin E."/>
            <person name="Otillar R."/>
            <person name="Lindquist E.A."/>
            <person name="Sun H."/>
            <person name="LaButti K.M."/>
            <person name="Schmutz J."/>
            <person name="Jabbour D."/>
            <person name="Luo H."/>
            <person name="Baker S.E."/>
            <person name="Pisabarro A.G."/>
            <person name="Walton J.D."/>
            <person name="Blanchette R.A."/>
            <person name="Henrissat B."/>
            <person name="Martin F."/>
            <person name="Cullen D."/>
            <person name="Hibbett D.S."/>
            <person name="Grigoriev I.V."/>
        </authorList>
    </citation>
    <scope>NUCLEOTIDE SEQUENCE [LARGE SCALE GENOMIC DNA]</scope>
    <source>
        <strain evidence="3">FD-172 SS1</strain>
    </source>
</reference>
<dbReference type="HOGENOM" id="CLU_1695203_0_0_1"/>
<sequence length="155" mass="17141">MFHHSEATEESRQKAPEPLWFNRARHQASSVRGVEATPSAHIVGTRERPDISSARVEVPGDAQGSSLPGGTRKCGEEAHRKIWREIAFQALLLLRRQSTSAISGVWTAEWVIFLPGKASRVHSTGFWAPSRFSSSRDQASGPGDIVARDTQIREK</sequence>
<dbReference type="AlphaFoldDB" id="A0A067MFB4"/>
<dbReference type="EMBL" id="KL198069">
    <property type="protein sequence ID" value="KDQ10281.1"/>
    <property type="molecule type" value="Genomic_DNA"/>
</dbReference>
<keyword evidence="3" id="KW-1185">Reference proteome</keyword>
<protein>
    <submittedName>
        <fullName evidence="2">Uncharacterized protein</fullName>
    </submittedName>
</protein>
<feature type="region of interest" description="Disordered" evidence="1">
    <location>
        <begin position="130"/>
        <end position="155"/>
    </location>
</feature>
<evidence type="ECO:0000313" key="2">
    <source>
        <dbReference type="EMBL" id="KDQ10281.1"/>
    </source>
</evidence>